<dbReference type="Proteomes" id="UP000324222">
    <property type="component" value="Unassembled WGS sequence"/>
</dbReference>
<protein>
    <submittedName>
        <fullName evidence="1">Uncharacterized protein</fullName>
    </submittedName>
</protein>
<dbReference type="PANTHER" id="PTHR35617:SF3">
    <property type="entry name" value="CORE-BINDING (CB) DOMAIN-CONTAINING PROTEIN"/>
    <property type="match status" value="1"/>
</dbReference>
<name>A0A5B7HM03_PORTR</name>
<reference evidence="1 2" key="1">
    <citation type="submission" date="2019-05" db="EMBL/GenBank/DDBJ databases">
        <title>Another draft genome of Portunus trituberculatus and its Hox gene families provides insights of decapod evolution.</title>
        <authorList>
            <person name="Jeong J.-H."/>
            <person name="Song I."/>
            <person name="Kim S."/>
            <person name="Choi T."/>
            <person name="Kim D."/>
            <person name="Ryu S."/>
            <person name="Kim W."/>
        </authorList>
    </citation>
    <scope>NUCLEOTIDE SEQUENCE [LARGE SCALE GENOMIC DNA]</scope>
    <source>
        <tissue evidence="1">Muscle</tissue>
    </source>
</reference>
<proteinExistence type="predicted"/>
<dbReference type="PANTHER" id="PTHR35617">
    <property type="entry name" value="PHAGE_INTEGRASE DOMAIN-CONTAINING PROTEIN"/>
    <property type="match status" value="1"/>
</dbReference>
<evidence type="ECO:0000313" key="2">
    <source>
        <dbReference type="Proteomes" id="UP000324222"/>
    </source>
</evidence>
<dbReference type="AlphaFoldDB" id="A0A5B7HM03"/>
<sequence length="142" mass="16187">MLNSVFALKGFDLSQDLVLRNLVRSVERQAPSQSVRPPSWNLDVVLRALSRPPFERMNSASFRNFIKKTLFLVSLATAKRVSKLQALSRRVASQGEDLILSYLPEFLAKTERAFNRLSREFRLKSLTPLVGPDDQERLLCPV</sequence>
<evidence type="ECO:0000313" key="1">
    <source>
        <dbReference type="EMBL" id="MPC69554.1"/>
    </source>
</evidence>
<gene>
    <name evidence="1" type="ORF">E2C01_063782</name>
</gene>
<keyword evidence="2" id="KW-1185">Reference proteome</keyword>
<dbReference type="EMBL" id="VSRR010029635">
    <property type="protein sequence ID" value="MPC69554.1"/>
    <property type="molecule type" value="Genomic_DNA"/>
</dbReference>
<dbReference type="OrthoDB" id="7477527at2759"/>
<comment type="caution">
    <text evidence="1">The sequence shown here is derived from an EMBL/GenBank/DDBJ whole genome shotgun (WGS) entry which is preliminary data.</text>
</comment>
<organism evidence="1 2">
    <name type="scientific">Portunus trituberculatus</name>
    <name type="common">Swimming crab</name>
    <name type="synonym">Neptunus trituberculatus</name>
    <dbReference type="NCBI Taxonomy" id="210409"/>
    <lineage>
        <taxon>Eukaryota</taxon>
        <taxon>Metazoa</taxon>
        <taxon>Ecdysozoa</taxon>
        <taxon>Arthropoda</taxon>
        <taxon>Crustacea</taxon>
        <taxon>Multicrustacea</taxon>
        <taxon>Malacostraca</taxon>
        <taxon>Eumalacostraca</taxon>
        <taxon>Eucarida</taxon>
        <taxon>Decapoda</taxon>
        <taxon>Pleocyemata</taxon>
        <taxon>Brachyura</taxon>
        <taxon>Eubrachyura</taxon>
        <taxon>Portunoidea</taxon>
        <taxon>Portunidae</taxon>
        <taxon>Portuninae</taxon>
        <taxon>Portunus</taxon>
    </lineage>
</organism>
<accession>A0A5B7HM03</accession>